<sequence>MVSLRCLTVDPSYPPVSSANSVGDSCDASGEYTTEDDDQYERRSSCDQTLTMIGSSQDNGIDASPVNEEPKVVLRAKNGSKKQRPFSTSGLTYLSRSRLTSELAHASPRSNKVTPMHWVSESALQDTLTSSLTDAHGALSSSTVEECMTQTLESSGCSVNSLRRRKLKQRRRSNMGRKAHSGSADSLSSFTYRDSSCSVRLFQRSPIRLSPQCVKSDTFSEPMLRPRFSSVERAIASDPANCVHNSTSGTETEEELSNSRKSIVRRKLLQLPAFRLGPHHGVVTCRDKIAFSATSAEEQLSSFSEHAWDDFQERYVSEAYSEEPVDPDQVKKVTEFGEDYRNYIDSHSDCASSFTKRSYPIFGHSTLTAGDESSALDSDSELEDVRNFLEKSRLQLRNAEELFAKQSAKPSSCFSLLEADFAGLRSACRENIRCLKVFLERIVLDMPSYKANIECQQLFAPTYL</sequence>
<protein>
    <submittedName>
        <fullName evidence="3">Uncharacterized protein</fullName>
    </submittedName>
</protein>
<accession>A0AAN9TCH2</accession>
<feature type="coiled-coil region" evidence="1">
    <location>
        <begin position="382"/>
        <end position="409"/>
    </location>
</feature>
<evidence type="ECO:0000313" key="3">
    <source>
        <dbReference type="EMBL" id="KAK7580549.1"/>
    </source>
</evidence>
<feature type="region of interest" description="Disordered" evidence="2">
    <location>
        <begin position="13"/>
        <end position="42"/>
    </location>
</feature>
<comment type="caution">
    <text evidence="3">The sequence shown here is derived from an EMBL/GenBank/DDBJ whole genome shotgun (WGS) entry which is preliminary data.</text>
</comment>
<evidence type="ECO:0000313" key="4">
    <source>
        <dbReference type="Proteomes" id="UP001367676"/>
    </source>
</evidence>
<keyword evidence="4" id="KW-1185">Reference proteome</keyword>
<reference evidence="3 4" key="1">
    <citation type="submission" date="2024-03" db="EMBL/GenBank/DDBJ databases">
        <title>Adaptation during the transition from Ophiocordyceps entomopathogen to insect associate is accompanied by gene loss and intensified selection.</title>
        <authorList>
            <person name="Ward C.M."/>
            <person name="Onetto C.A."/>
            <person name="Borneman A.R."/>
        </authorList>
    </citation>
    <scope>NUCLEOTIDE SEQUENCE [LARGE SCALE GENOMIC DNA]</scope>
    <source>
        <strain evidence="3">AWRI1</strain>
        <tissue evidence="3">Single Adult Female</tissue>
    </source>
</reference>
<evidence type="ECO:0000256" key="1">
    <source>
        <dbReference type="SAM" id="Coils"/>
    </source>
</evidence>
<keyword evidence="1" id="KW-0175">Coiled coil</keyword>
<proteinExistence type="predicted"/>
<dbReference type="Proteomes" id="UP001367676">
    <property type="component" value="Unassembled WGS sequence"/>
</dbReference>
<dbReference type="AlphaFoldDB" id="A0AAN9TCH2"/>
<name>A0AAN9TCH2_9HEMI</name>
<evidence type="ECO:0000256" key="2">
    <source>
        <dbReference type="SAM" id="MobiDB-lite"/>
    </source>
</evidence>
<organism evidence="3 4">
    <name type="scientific">Parthenolecanium corni</name>
    <dbReference type="NCBI Taxonomy" id="536013"/>
    <lineage>
        <taxon>Eukaryota</taxon>
        <taxon>Metazoa</taxon>
        <taxon>Ecdysozoa</taxon>
        <taxon>Arthropoda</taxon>
        <taxon>Hexapoda</taxon>
        <taxon>Insecta</taxon>
        <taxon>Pterygota</taxon>
        <taxon>Neoptera</taxon>
        <taxon>Paraneoptera</taxon>
        <taxon>Hemiptera</taxon>
        <taxon>Sternorrhyncha</taxon>
        <taxon>Coccoidea</taxon>
        <taxon>Coccidae</taxon>
        <taxon>Parthenolecanium</taxon>
    </lineage>
</organism>
<dbReference type="EMBL" id="JBBCAQ010000034">
    <property type="protein sequence ID" value="KAK7580549.1"/>
    <property type="molecule type" value="Genomic_DNA"/>
</dbReference>
<gene>
    <name evidence="3" type="ORF">V9T40_001178</name>
</gene>